<protein>
    <submittedName>
        <fullName evidence="1">Uncharacterized protein</fullName>
    </submittedName>
</protein>
<reference evidence="1" key="1">
    <citation type="submission" date="2014-11" db="EMBL/GenBank/DDBJ databases">
        <authorList>
            <person name="Amaro Gonzalez C."/>
        </authorList>
    </citation>
    <scope>NUCLEOTIDE SEQUENCE</scope>
</reference>
<name>A0A0E9X549_ANGAN</name>
<organism evidence="1">
    <name type="scientific">Anguilla anguilla</name>
    <name type="common">European freshwater eel</name>
    <name type="synonym">Muraena anguilla</name>
    <dbReference type="NCBI Taxonomy" id="7936"/>
    <lineage>
        <taxon>Eukaryota</taxon>
        <taxon>Metazoa</taxon>
        <taxon>Chordata</taxon>
        <taxon>Craniata</taxon>
        <taxon>Vertebrata</taxon>
        <taxon>Euteleostomi</taxon>
        <taxon>Actinopterygii</taxon>
        <taxon>Neopterygii</taxon>
        <taxon>Teleostei</taxon>
        <taxon>Anguilliformes</taxon>
        <taxon>Anguillidae</taxon>
        <taxon>Anguilla</taxon>
    </lineage>
</organism>
<reference evidence="1" key="2">
    <citation type="journal article" date="2015" name="Fish Shellfish Immunol.">
        <title>Early steps in the European eel (Anguilla anguilla)-Vibrio vulnificus interaction in the gills: Role of the RtxA13 toxin.</title>
        <authorList>
            <person name="Callol A."/>
            <person name="Pajuelo D."/>
            <person name="Ebbesson L."/>
            <person name="Teles M."/>
            <person name="MacKenzie S."/>
            <person name="Amaro C."/>
        </authorList>
    </citation>
    <scope>NUCLEOTIDE SEQUENCE</scope>
</reference>
<dbReference type="EMBL" id="GBXM01011779">
    <property type="protein sequence ID" value="JAH96798.1"/>
    <property type="molecule type" value="Transcribed_RNA"/>
</dbReference>
<sequence>MAASIFTKFHVNRSSVSTVVTYLQQKKQAKKSQKGSYKYSSSGMFYPFIAIYPNRAATFFTLLHVTNMGWKKVEMQYGKKQTTALSFK</sequence>
<dbReference type="AlphaFoldDB" id="A0A0E9X549"/>
<evidence type="ECO:0000313" key="1">
    <source>
        <dbReference type="EMBL" id="JAH96798.1"/>
    </source>
</evidence>
<accession>A0A0E9X549</accession>
<proteinExistence type="predicted"/>